<organism evidence="2">
    <name type="scientific">Arundo donax</name>
    <name type="common">Giant reed</name>
    <name type="synonym">Donax arundinaceus</name>
    <dbReference type="NCBI Taxonomy" id="35708"/>
    <lineage>
        <taxon>Eukaryota</taxon>
        <taxon>Viridiplantae</taxon>
        <taxon>Streptophyta</taxon>
        <taxon>Embryophyta</taxon>
        <taxon>Tracheophyta</taxon>
        <taxon>Spermatophyta</taxon>
        <taxon>Magnoliopsida</taxon>
        <taxon>Liliopsida</taxon>
        <taxon>Poales</taxon>
        <taxon>Poaceae</taxon>
        <taxon>PACMAD clade</taxon>
        <taxon>Arundinoideae</taxon>
        <taxon>Arundineae</taxon>
        <taxon>Arundo</taxon>
    </lineage>
</organism>
<proteinExistence type="predicted"/>
<dbReference type="EMBL" id="GBRH01168266">
    <property type="protein sequence ID" value="JAE29630.1"/>
    <property type="molecule type" value="Transcribed_RNA"/>
</dbReference>
<evidence type="ECO:0000256" key="1">
    <source>
        <dbReference type="SAM" id="Phobius"/>
    </source>
</evidence>
<keyword evidence="1" id="KW-1133">Transmembrane helix</keyword>
<reference evidence="2" key="1">
    <citation type="submission" date="2014-09" db="EMBL/GenBank/DDBJ databases">
        <authorList>
            <person name="Magalhaes I.L.F."/>
            <person name="Oliveira U."/>
            <person name="Santos F.R."/>
            <person name="Vidigal T.H.D.A."/>
            <person name="Brescovit A.D."/>
            <person name="Santos A.J."/>
        </authorList>
    </citation>
    <scope>NUCLEOTIDE SEQUENCE</scope>
    <source>
        <tissue evidence="2">Shoot tissue taken approximately 20 cm above the soil surface</tissue>
    </source>
</reference>
<reference evidence="2" key="2">
    <citation type="journal article" date="2015" name="Data Brief">
        <title>Shoot transcriptome of the giant reed, Arundo donax.</title>
        <authorList>
            <person name="Barrero R.A."/>
            <person name="Guerrero F.D."/>
            <person name="Moolhuijzen P."/>
            <person name="Goolsby J.A."/>
            <person name="Tidwell J."/>
            <person name="Bellgard S.E."/>
            <person name="Bellgard M.I."/>
        </authorList>
    </citation>
    <scope>NUCLEOTIDE SEQUENCE</scope>
    <source>
        <tissue evidence="2">Shoot tissue taken approximately 20 cm above the soil surface</tissue>
    </source>
</reference>
<keyword evidence="1" id="KW-0472">Membrane</keyword>
<sequence>MSERIVADGLTMEITLIFFLFVCCRYYDSTYMTYGVSM</sequence>
<feature type="transmembrane region" description="Helical" evidence="1">
    <location>
        <begin position="6"/>
        <end position="27"/>
    </location>
</feature>
<dbReference type="AlphaFoldDB" id="A0A0A9GXD6"/>
<evidence type="ECO:0000313" key="2">
    <source>
        <dbReference type="EMBL" id="JAE29630.1"/>
    </source>
</evidence>
<keyword evidence="1" id="KW-0812">Transmembrane</keyword>
<accession>A0A0A9GXD6</accession>
<protein>
    <submittedName>
        <fullName evidence="2">Uncharacterized protein</fullName>
    </submittedName>
</protein>
<name>A0A0A9GXD6_ARUDO</name>